<dbReference type="Proteomes" id="UP000828390">
    <property type="component" value="Unassembled WGS sequence"/>
</dbReference>
<accession>A0A9D4HAT9</accession>
<gene>
    <name evidence="1" type="ORF">DPMN_073311</name>
</gene>
<evidence type="ECO:0000313" key="2">
    <source>
        <dbReference type="Proteomes" id="UP000828390"/>
    </source>
</evidence>
<comment type="caution">
    <text evidence="1">The sequence shown here is derived from an EMBL/GenBank/DDBJ whole genome shotgun (WGS) entry which is preliminary data.</text>
</comment>
<reference evidence="1" key="2">
    <citation type="submission" date="2020-11" db="EMBL/GenBank/DDBJ databases">
        <authorList>
            <person name="McCartney M.A."/>
            <person name="Auch B."/>
            <person name="Kono T."/>
            <person name="Mallez S."/>
            <person name="Becker A."/>
            <person name="Gohl D.M."/>
            <person name="Silverstein K.A.T."/>
            <person name="Koren S."/>
            <person name="Bechman K.B."/>
            <person name="Herman A."/>
            <person name="Abrahante J.E."/>
            <person name="Garbe J."/>
        </authorList>
    </citation>
    <scope>NUCLEOTIDE SEQUENCE</scope>
    <source>
        <strain evidence="1">Duluth1</strain>
        <tissue evidence="1">Whole animal</tissue>
    </source>
</reference>
<sequence length="76" mass="8986">MVKPKTQVNDYVNDVHFVINKIEIKVIKVFWCINAGDDAEAGVEGVFGCRFWDGRWIWLYRLQWMADVVVESLNYF</sequence>
<dbReference type="EMBL" id="JAIWYP010000014">
    <property type="protein sequence ID" value="KAH3713519.1"/>
    <property type="molecule type" value="Genomic_DNA"/>
</dbReference>
<name>A0A9D4HAT9_DREPO</name>
<organism evidence="1 2">
    <name type="scientific">Dreissena polymorpha</name>
    <name type="common">Zebra mussel</name>
    <name type="synonym">Mytilus polymorpha</name>
    <dbReference type="NCBI Taxonomy" id="45954"/>
    <lineage>
        <taxon>Eukaryota</taxon>
        <taxon>Metazoa</taxon>
        <taxon>Spiralia</taxon>
        <taxon>Lophotrochozoa</taxon>
        <taxon>Mollusca</taxon>
        <taxon>Bivalvia</taxon>
        <taxon>Autobranchia</taxon>
        <taxon>Heteroconchia</taxon>
        <taxon>Euheterodonta</taxon>
        <taxon>Imparidentia</taxon>
        <taxon>Neoheterodontei</taxon>
        <taxon>Myida</taxon>
        <taxon>Dreissenoidea</taxon>
        <taxon>Dreissenidae</taxon>
        <taxon>Dreissena</taxon>
    </lineage>
</organism>
<keyword evidence="2" id="KW-1185">Reference proteome</keyword>
<reference evidence="1" key="1">
    <citation type="journal article" date="2019" name="bioRxiv">
        <title>The Genome of the Zebra Mussel, Dreissena polymorpha: A Resource for Invasive Species Research.</title>
        <authorList>
            <person name="McCartney M.A."/>
            <person name="Auch B."/>
            <person name="Kono T."/>
            <person name="Mallez S."/>
            <person name="Zhang Y."/>
            <person name="Obille A."/>
            <person name="Becker A."/>
            <person name="Abrahante J.E."/>
            <person name="Garbe J."/>
            <person name="Badalamenti J.P."/>
            <person name="Herman A."/>
            <person name="Mangelson H."/>
            <person name="Liachko I."/>
            <person name="Sullivan S."/>
            <person name="Sone E.D."/>
            <person name="Koren S."/>
            <person name="Silverstein K.A.T."/>
            <person name="Beckman K.B."/>
            <person name="Gohl D.M."/>
        </authorList>
    </citation>
    <scope>NUCLEOTIDE SEQUENCE</scope>
    <source>
        <strain evidence="1">Duluth1</strain>
        <tissue evidence="1">Whole animal</tissue>
    </source>
</reference>
<evidence type="ECO:0000313" key="1">
    <source>
        <dbReference type="EMBL" id="KAH3713519.1"/>
    </source>
</evidence>
<dbReference type="AlphaFoldDB" id="A0A9D4HAT9"/>
<protein>
    <submittedName>
        <fullName evidence="1">Uncharacterized protein</fullName>
    </submittedName>
</protein>
<proteinExistence type="predicted"/>